<accession>A0A368XBM3</accession>
<organism evidence="2 3">
    <name type="scientific">Pseudorhodoferax soli</name>
    <dbReference type="NCBI Taxonomy" id="545864"/>
    <lineage>
        <taxon>Bacteria</taxon>
        <taxon>Pseudomonadati</taxon>
        <taxon>Pseudomonadota</taxon>
        <taxon>Betaproteobacteria</taxon>
        <taxon>Burkholderiales</taxon>
        <taxon>Comamonadaceae</taxon>
    </lineage>
</organism>
<sequence length="277" mass="30029">MSVSVTSVSSGVAATTVNLAPSATEAPSTKKSSTPSTIVSISKESTNNQESTGVDGEYTESPGATLQLLSPLAQAENRIKANATFSIEPRQAANSALRTANAELVRLQDRISANRPTMLGKTWDFVLKDNKIEVVNDNLSDKDRQWLENTLNKNQKLVSSVQNFYGAVTKFYDHTAENSAATGRNSTGTEYAGYVINAGEQINGKLAIRDIMDRSMQSLNRPSNTLSPDTTKPYQNSILLVSTYLKFDAEPKFQGSQFDLSDPATANYLKENPGFQG</sequence>
<feature type="compositionally biased region" description="Polar residues" evidence="1">
    <location>
        <begin position="43"/>
        <end position="52"/>
    </location>
</feature>
<evidence type="ECO:0000313" key="3">
    <source>
        <dbReference type="Proteomes" id="UP000252884"/>
    </source>
</evidence>
<name>A0A368XBM3_9BURK</name>
<keyword evidence="3" id="KW-1185">Reference proteome</keyword>
<gene>
    <name evidence="2" type="ORF">DES41_11343</name>
</gene>
<dbReference type="OrthoDB" id="9091812at2"/>
<feature type="region of interest" description="Disordered" evidence="1">
    <location>
        <begin position="19"/>
        <end position="61"/>
    </location>
</feature>
<comment type="caution">
    <text evidence="2">The sequence shown here is derived from an EMBL/GenBank/DDBJ whole genome shotgun (WGS) entry which is preliminary data.</text>
</comment>
<dbReference type="Proteomes" id="UP000252884">
    <property type="component" value="Unassembled WGS sequence"/>
</dbReference>
<dbReference type="RefSeq" id="WP_147283023.1">
    <property type="nucleotide sequence ID" value="NZ_QPJK01000013.1"/>
</dbReference>
<feature type="compositionally biased region" description="Low complexity" evidence="1">
    <location>
        <begin position="19"/>
        <end position="42"/>
    </location>
</feature>
<evidence type="ECO:0000313" key="2">
    <source>
        <dbReference type="EMBL" id="RCW65119.1"/>
    </source>
</evidence>
<reference evidence="2 3" key="1">
    <citation type="submission" date="2018-07" db="EMBL/GenBank/DDBJ databases">
        <title>Genomic Encyclopedia of Type Strains, Phase IV (KMG-IV): sequencing the most valuable type-strain genomes for metagenomic binning, comparative biology and taxonomic classification.</title>
        <authorList>
            <person name="Goeker M."/>
        </authorList>
    </citation>
    <scope>NUCLEOTIDE SEQUENCE [LARGE SCALE GENOMIC DNA]</scope>
    <source>
        <strain evidence="2 3">DSM 21634</strain>
    </source>
</reference>
<protein>
    <submittedName>
        <fullName evidence="2">Uncharacterized protein</fullName>
    </submittedName>
</protein>
<evidence type="ECO:0000256" key="1">
    <source>
        <dbReference type="SAM" id="MobiDB-lite"/>
    </source>
</evidence>
<proteinExistence type="predicted"/>
<dbReference type="EMBL" id="QPJK01000013">
    <property type="protein sequence ID" value="RCW65119.1"/>
    <property type="molecule type" value="Genomic_DNA"/>
</dbReference>
<dbReference type="AlphaFoldDB" id="A0A368XBM3"/>